<dbReference type="GO" id="GO:0061630">
    <property type="term" value="F:ubiquitin protein ligase activity"/>
    <property type="evidence" value="ECO:0007669"/>
    <property type="project" value="TreeGrafter"/>
</dbReference>
<dbReference type="PANTHER" id="PTHR45943:SF1">
    <property type="entry name" value="E3 UBIQUITIN-PROTEIN LIGASE MYCBP2"/>
    <property type="match status" value="1"/>
</dbReference>
<dbReference type="GO" id="GO:0005886">
    <property type="term" value="C:plasma membrane"/>
    <property type="evidence" value="ECO:0007669"/>
    <property type="project" value="TreeGrafter"/>
</dbReference>
<dbReference type="InterPro" id="IPR000408">
    <property type="entry name" value="Reg_chr_condens"/>
</dbReference>
<proteinExistence type="predicted"/>
<dbReference type="PROSITE" id="PS50012">
    <property type="entry name" value="RCC1_3"/>
    <property type="match status" value="1"/>
</dbReference>
<dbReference type="Gene3D" id="2.130.10.30">
    <property type="entry name" value="Regulator of chromosome condensation 1/beta-lactamase-inhibitor protein II"/>
    <property type="match status" value="1"/>
</dbReference>
<dbReference type="InterPro" id="IPR009091">
    <property type="entry name" value="RCC1/BLIP-II"/>
</dbReference>
<dbReference type="Proteomes" id="UP001174909">
    <property type="component" value="Unassembled WGS sequence"/>
</dbReference>
<name>A0AA35X3X3_GEOBA</name>
<sequence length="287" mass="30642">MTCWECGCGAGDSGCSECGVCRGCAGEEDWGLNPMDDLDDVAYEKVQEARARLGRVRAAAKKVKDPKKKKKKEEEKGKDGKEAKGGMGLGLLFGGVQREMSVESVGGSVEDEGEGEEGATEKEGEISTRKPALLALPDDQTVMQIDCGTFHTGTGSIHSIGNVQLSCYTLEMCTCLDTTNTDNWARATAKTGEVYTFGKHGEHQLGRSPEGERGAGKDKGAWHMTPGPIPSLGNGCKVVWVGARGNQTFVAVNESLVSDQNLGKCSVFADTHTIGEGWLLKHCYVCR</sequence>
<gene>
    <name evidence="3" type="ORF">GBAR_LOCUS20789</name>
</gene>
<feature type="repeat" description="RCC1" evidence="1">
    <location>
        <begin position="192"/>
        <end position="254"/>
    </location>
</feature>
<organism evidence="3 4">
    <name type="scientific">Geodia barretti</name>
    <name type="common">Barrett's horny sponge</name>
    <dbReference type="NCBI Taxonomy" id="519541"/>
    <lineage>
        <taxon>Eukaryota</taxon>
        <taxon>Metazoa</taxon>
        <taxon>Porifera</taxon>
        <taxon>Demospongiae</taxon>
        <taxon>Heteroscleromorpha</taxon>
        <taxon>Tetractinellida</taxon>
        <taxon>Astrophorina</taxon>
        <taxon>Geodiidae</taxon>
        <taxon>Geodia</taxon>
    </lineage>
</organism>
<evidence type="ECO:0000313" key="4">
    <source>
        <dbReference type="Proteomes" id="UP001174909"/>
    </source>
</evidence>
<feature type="compositionally biased region" description="Acidic residues" evidence="2">
    <location>
        <begin position="109"/>
        <end position="118"/>
    </location>
</feature>
<reference evidence="3" key="1">
    <citation type="submission" date="2023-03" db="EMBL/GenBank/DDBJ databases">
        <authorList>
            <person name="Steffen K."/>
            <person name="Cardenas P."/>
        </authorList>
    </citation>
    <scope>NUCLEOTIDE SEQUENCE</scope>
</reference>
<evidence type="ECO:0000313" key="3">
    <source>
        <dbReference type="EMBL" id="CAI8037165.1"/>
    </source>
</evidence>
<feature type="region of interest" description="Disordered" evidence="2">
    <location>
        <begin position="102"/>
        <end position="129"/>
    </location>
</feature>
<feature type="compositionally biased region" description="Basic and acidic residues" evidence="2">
    <location>
        <begin position="72"/>
        <end position="84"/>
    </location>
</feature>
<protein>
    <submittedName>
        <fullName evidence="3">E3 ubiquitin-protein ligase MYCBP2</fullName>
    </submittedName>
</protein>
<comment type="caution">
    <text evidence="3">The sequence shown here is derived from an EMBL/GenBank/DDBJ whole genome shotgun (WGS) entry which is preliminary data.</text>
</comment>
<feature type="region of interest" description="Disordered" evidence="2">
    <location>
        <begin position="55"/>
        <end position="87"/>
    </location>
</feature>
<feature type="compositionally biased region" description="Basic and acidic residues" evidence="2">
    <location>
        <begin position="119"/>
        <end position="128"/>
    </location>
</feature>
<evidence type="ECO:0000256" key="2">
    <source>
        <dbReference type="SAM" id="MobiDB-lite"/>
    </source>
</evidence>
<dbReference type="EMBL" id="CASHTH010002911">
    <property type="protein sequence ID" value="CAI8037165.1"/>
    <property type="molecule type" value="Genomic_DNA"/>
</dbReference>
<keyword evidence="4" id="KW-1185">Reference proteome</keyword>
<dbReference type="AlphaFoldDB" id="A0AA35X3X3"/>
<dbReference type="GO" id="GO:0005634">
    <property type="term" value="C:nucleus"/>
    <property type="evidence" value="ECO:0007669"/>
    <property type="project" value="TreeGrafter"/>
</dbReference>
<evidence type="ECO:0000256" key="1">
    <source>
        <dbReference type="PROSITE-ProRule" id="PRU00235"/>
    </source>
</evidence>
<feature type="compositionally biased region" description="Basic residues" evidence="2">
    <location>
        <begin position="55"/>
        <end position="71"/>
    </location>
</feature>
<dbReference type="SUPFAM" id="SSF50985">
    <property type="entry name" value="RCC1/BLIP-II"/>
    <property type="match status" value="1"/>
</dbReference>
<dbReference type="PANTHER" id="PTHR45943">
    <property type="entry name" value="E3 UBIQUITIN-PROTEIN LIGASE MYCBP2"/>
    <property type="match status" value="1"/>
</dbReference>
<accession>A0AA35X3X3</accession>